<accession>A0ABY6Q1U3</accession>
<protein>
    <submittedName>
        <fullName evidence="1">Uncharacterized protein</fullName>
    </submittedName>
</protein>
<organism evidence="1 2">
    <name type="scientific">Streptomyces drozdowiczii</name>
    <dbReference type="NCBI Taxonomy" id="202862"/>
    <lineage>
        <taxon>Bacteria</taxon>
        <taxon>Bacillati</taxon>
        <taxon>Actinomycetota</taxon>
        <taxon>Actinomycetes</taxon>
        <taxon>Kitasatosporales</taxon>
        <taxon>Streptomycetaceae</taxon>
        <taxon>Streptomyces</taxon>
    </lineage>
</organism>
<name>A0ABY6Q1U3_9ACTN</name>
<keyword evidence="2" id="KW-1185">Reference proteome</keyword>
<dbReference type="Proteomes" id="UP001164963">
    <property type="component" value="Chromosome"/>
</dbReference>
<dbReference type="EMBL" id="CP098740">
    <property type="protein sequence ID" value="UZK58314.1"/>
    <property type="molecule type" value="Genomic_DNA"/>
</dbReference>
<gene>
    <name evidence="1" type="ORF">NEH16_33330</name>
</gene>
<reference evidence="1" key="1">
    <citation type="journal article" date="2022" name="Front. Microbiol.">
        <title>Mirubactin C rescues the lethal effect of cell wall biosynthesis mutations in Bacillus subtilis.</title>
        <authorList>
            <person name="Kepplinger B."/>
            <person name="Wen X."/>
            <person name="Tyler A.R."/>
            <person name="Kim B.Y."/>
            <person name="Brown J."/>
            <person name="Banks P."/>
            <person name="Dashti Y."/>
            <person name="Mackenzie E.S."/>
            <person name="Wills C."/>
            <person name="Kawai Y."/>
            <person name="Waldron K.J."/>
            <person name="Allenby N.E.E."/>
            <person name="Wu L.J."/>
            <person name="Hall M.J."/>
            <person name="Errington J."/>
        </authorList>
    </citation>
    <scope>NUCLEOTIDE SEQUENCE</scope>
    <source>
        <strain evidence="1">MDA8-470</strain>
    </source>
</reference>
<sequence>MRVNKKGARDWWNRLKKQLLDDGVIAKDESEEGYGSYDLIRSPLDNGN</sequence>
<proteinExistence type="predicted"/>
<dbReference type="RefSeq" id="WP_265546953.1">
    <property type="nucleotide sequence ID" value="NZ_CP098740.1"/>
</dbReference>
<evidence type="ECO:0000313" key="1">
    <source>
        <dbReference type="EMBL" id="UZK58314.1"/>
    </source>
</evidence>
<evidence type="ECO:0000313" key="2">
    <source>
        <dbReference type="Proteomes" id="UP001164963"/>
    </source>
</evidence>